<dbReference type="InterPro" id="IPR014164">
    <property type="entry name" value="TonB_ExbB_1"/>
</dbReference>
<feature type="region of interest" description="Disordered" evidence="13">
    <location>
        <begin position="31"/>
        <end position="103"/>
    </location>
</feature>
<evidence type="ECO:0000256" key="3">
    <source>
        <dbReference type="ARBA" id="ARBA00022093"/>
    </source>
</evidence>
<evidence type="ECO:0000256" key="14">
    <source>
        <dbReference type="SAM" id="Phobius"/>
    </source>
</evidence>
<evidence type="ECO:0000256" key="1">
    <source>
        <dbReference type="ARBA" id="ARBA00004429"/>
    </source>
</evidence>
<evidence type="ECO:0000256" key="10">
    <source>
        <dbReference type="ARBA" id="ARBA00023136"/>
    </source>
</evidence>
<evidence type="ECO:0000256" key="12">
    <source>
        <dbReference type="RuleBase" id="RU004057"/>
    </source>
</evidence>
<evidence type="ECO:0000256" key="9">
    <source>
        <dbReference type="ARBA" id="ARBA00022989"/>
    </source>
</evidence>
<feature type="domain" description="MotA/TolQ/ExbB proton channel" evidence="16">
    <location>
        <begin position="247"/>
        <end position="346"/>
    </location>
</feature>
<keyword evidence="15" id="KW-0732">Signal</keyword>
<comment type="similarity">
    <text evidence="12">Belongs to the exbB/tolQ family.</text>
</comment>
<feature type="compositionally biased region" description="Low complexity" evidence="13">
    <location>
        <begin position="35"/>
        <end position="103"/>
    </location>
</feature>
<comment type="subunit">
    <text evidence="2">The accessory proteins ExbB and ExbD seem to form a complex with TonB.</text>
</comment>
<proteinExistence type="inferred from homology"/>
<feature type="signal peptide" evidence="15">
    <location>
        <begin position="1"/>
        <end position="28"/>
    </location>
</feature>
<sequence>MSHLSLPRLRAGTALTLACLMLAAPIHAQEAGGTPQAPAMDQQPAPVPATPDSAAPSPQATPAPAADAPATTTSAPTAAAPQPASDPAPASVTPSVPETTAPAETAPVPVVPATQPETVPQAQSGGILPQILQDALDPLTPAERDPNLPHDLSPIGMFLAADWVVKGVMIGLAFASVVTWTVLIAKFLELAGALGRVQSGIRRIEAAASLPAALGAIGARRDPVSRMIRAAATEYDRSAPALDQAGDSGLKERVDSHLDRIEAVAGRRMGRGTGVLATIGSTAPFVGLFGTVWGIMNSFIGISEAQTTNLAVVAPGIAEALLATAIGLVAAIPAVVIYNVFARAITGYRLRLANAAAGVKRLVSRDLDFRGTDQRSEV</sequence>
<comment type="function">
    <text evidence="11">Involved in the TonB-dependent energy-dependent transport of various receptor-bound substrates. Protects ExbD from proteolytic degradation and functionally stabilizes TonB.</text>
</comment>
<reference evidence="18" key="1">
    <citation type="submission" date="2023-07" db="EMBL/GenBank/DDBJ databases">
        <title>Characterization of two Paracoccaceae strains isolated from Phycosphere and proposal of Xinfangfangia lacusdiani sp. nov.</title>
        <authorList>
            <person name="Deng Y."/>
            <person name="Zhang Y.Q."/>
        </authorList>
    </citation>
    <scope>NUCLEOTIDE SEQUENCE [LARGE SCALE GENOMIC DNA]</scope>
    <source>
        <strain evidence="18">CPCC 101403</strain>
    </source>
</reference>
<evidence type="ECO:0000256" key="7">
    <source>
        <dbReference type="ARBA" id="ARBA00022692"/>
    </source>
</evidence>
<keyword evidence="6" id="KW-0997">Cell inner membrane</keyword>
<evidence type="ECO:0000256" key="2">
    <source>
        <dbReference type="ARBA" id="ARBA00011471"/>
    </source>
</evidence>
<protein>
    <recommendedName>
        <fullName evidence="3">Biopolymer transport protein ExbB</fullName>
    </recommendedName>
</protein>
<dbReference type="Proteomes" id="UP001251085">
    <property type="component" value="Unassembled WGS sequence"/>
</dbReference>
<organism evidence="17 18">
    <name type="scientific">Paracoccus broussonetiae</name>
    <dbReference type="NCBI Taxonomy" id="3075834"/>
    <lineage>
        <taxon>Bacteria</taxon>
        <taxon>Pseudomonadati</taxon>
        <taxon>Pseudomonadota</taxon>
        <taxon>Alphaproteobacteria</taxon>
        <taxon>Rhodobacterales</taxon>
        <taxon>Paracoccaceae</taxon>
        <taxon>Paracoccus</taxon>
    </lineage>
</organism>
<evidence type="ECO:0000256" key="8">
    <source>
        <dbReference type="ARBA" id="ARBA00022927"/>
    </source>
</evidence>
<feature type="transmembrane region" description="Helical" evidence="14">
    <location>
        <begin position="275"/>
        <end position="300"/>
    </location>
</feature>
<evidence type="ECO:0000313" key="18">
    <source>
        <dbReference type="Proteomes" id="UP001251085"/>
    </source>
</evidence>
<evidence type="ECO:0000256" key="13">
    <source>
        <dbReference type="SAM" id="MobiDB-lite"/>
    </source>
</evidence>
<evidence type="ECO:0000313" key="17">
    <source>
        <dbReference type="EMBL" id="MDT1060486.1"/>
    </source>
</evidence>
<keyword evidence="7 14" id="KW-0812">Transmembrane</keyword>
<dbReference type="RefSeq" id="WP_311757586.1">
    <property type="nucleotide sequence ID" value="NZ_JAVRQI010000001.1"/>
</dbReference>
<dbReference type="NCBIfam" id="TIGR02797">
    <property type="entry name" value="exbB"/>
    <property type="match status" value="1"/>
</dbReference>
<keyword evidence="10 14" id="KW-0472">Membrane</keyword>
<feature type="transmembrane region" description="Helical" evidence="14">
    <location>
        <begin position="163"/>
        <end position="188"/>
    </location>
</feature>
<dbReference type="Pfam" id="PF01618">
    <property type="entry name" value="MotA_ExbB"/>
    <property type="match status" value="1"/>
</dbReference>
<gene>
    <name evidence="17" type="primary">exbB</name>
    <name evidence="17" type="ORF">RM190_01380</name>
</gene>
<keyword evidence="9 14" id="KW-1133">Transmembrane helix</keyword>
<dbReference type="InterPro" id="IPR050790">
    <property type="entry name" value="ExbB/TolQ_transport"/>
</dbReference>
<dbReference type="InterPro" id="IPR002898">
    <property type="entry name" value="MotA_ExbB_proton_chnl"/>
</dbReference>
<feature type="chain" id="PRO_5046983311" description="Biopolymer transport protein ExbB" evidence="15">
    <location>
        <begin position="29"/>
        <end position="378"/>
    </location>
</feature>
<dbReference type="PANTHER" id="PTHR30625">
    <property type="entry name" value="PROTEIN TOLQ"/>
    <property type="match status" value="1"/>
</dbReference>
<keyword evidence="4 12" id="KW-0813">Transport</keyword>
<keyword evidence="8 12" id="KW-0653">Protein transport</keyword>
<evidence type="ECO:0000256" key="15">
    <source>
        <dbReference type="SAM" id="SignalP"/>
    </source>
</evidence>
<evidence type="ECO:0000259" key="16">
    <source>
        <dbReference type="Pfam" id="PF01618"/>
    </source>
</evidence>
<feature type="transmembrane region" description="Helical" evidence="14">
    <location>
        <begin position="320"/>
        <end position="341"/>
    </location>
</feature>
<evidence type="ECO:0000256" key="11">
    <source>
        <dbReference type="ARBA" id="ARBA00024816"/>
    </source>
</evidence>
<evidence type="ECO:0000256" key="4">
    <source>
        <dbReference type="ARBA" id="ARBA00022448"/>
    </source>
</evidence>
<dbReference type="EMBL" id="JAVRQI010000001">
    <property type="protein sequence ID" value="MDT1060486.1"/>
    <property type="molecule type" value="Genomic_DNA"/>
</dbReference>
<keyword evidence="18" id="KW-1185">Reference proteome</keyword>
<comment type="subcellular location">
    <subcellularLocation>
        <location evidence="1">Cell inner membrane</location>
        <topology evidence="1">Multi-pass membrane protein</topology>
    </subcellularLocation>
    <subcellularLocation>
        <location evidence="12">Membrane</location>
        <topology evidence="12">Multi-pass membrane protein</topology>
    </subcellularLocation>
</comment>
<dbReference type="PANTHER" id="PTHR30625:SF16">
    <property type="entry name" value="BIOPOLYMER TRANSPORT PROTEIN EXBB"/>
    <property type="match status" value="1"/>
</dbReference>
<name>A0ABU3E8J8_9RHOB</name>
<evidence type="ECO:0000256" key="6">
    <source>
        <dbReference type="ARBA" id="ARBA00022519"/>
    </source>
</evidence>
<evidence type="ECO:0000256" key="5">
    <source>
        <dbReference type="ARBA" id="ARBA00022475"/>
    </source>
</evidence>
<keyword evidence="5" id="KW-1003">Cell membrane</keyword>
<accession>A0ABU3E8J8</accession>
<comment type="caution">
    <text evidence="17">The sequence shown here is derived from an EMBL/GenBank/DDBJ whole genome shotgun (WGS) entry which is preliminary data.</text>
</comment>